<accession>G7YBQ7</accession>
<name>G7YBQ7_CLOSI</name>
<protein>
    <recommendedName>
        <fullName evidence="7">Small ribosomal subunit protein eS25</fullName>
    </recommendedName>
    <alternativeName>
        <fullName evidence="8">40S ribosomal protein S25</fullName>
    </alternativeName>
</protein>
<dbReference type="Gene3D" id="3.30.63.20">
    <property type="match status" value="1"/>
</dbReference>
<evidence type="ECO:0000256" key="6">
    <source>
        <dbReference type="ARBA" id="ARBA00023315"/>
    </source>
</evidence>
<feature type="region of interest" description="Disordered" evidence="9">
    <location>
        <begin position="166"/>
        <end position="205"/>
    </location>
</feature>
<comment type="similarity">
    <text evidence="2">Belongs to the acetyltransferase family. GNAT subfamily.</text>
</comment>
<keyword evidence="12" id="KW-1185">Reference proteome</keyword>
<evidence type="ECO:0000256" key="7">
    <source>
        <dbReference type="ARBA" id="ARBA00035148"/>
    </source>
</evidence>
<dbReference type="PANTHER" id="PTHR13256:SF16">
    <property type="entry name" value="ALPHA_BETA-TUBULIN-N-ACETYLTRANSFERASE 9"/>
    <property type="match status" value="1"/>
</dbReference>
<feature type="domain" description="N-acetyltransferase" evidence="10">
    <location>
        <begin position="277"/>
        <end position="436"/>
    </location>
</feature>
<dbReference type="InterPro" id="IPR016181">
    <property type="entry name" value="Acyl_CoA_acyltransferase"/>
</dbReference>
<dbReference type="InterPro" id="IPR000182">
    <property type="entry name" value="GNAT_dom"/>
</dbReference>
<dbReference type="GO" id="GO:0005840">
    <property type="term" value="C:ribosome"/>
    <property type="evidence" value="ECO:0007669"/>
    <property type="project" value="UniProtKB-KW"/>
</dbReference>
<sequence length="516" mass="58259">MSFGGDSANSFVMHGEKGPEYITRIDAKIDLGIWLSPNLSFSLHLEKSAQKAFAVLRMIRRTFSRITRTDFQILYGAYVRPLLEYANPVVYSGCTKDVLPIQYVQHTATKMVSGLNSVDCETRLVVLDLFPLEYRRLRGDLILTYALFEQGLANRFFTVDPANTRRGHAAKGAKGKDAGQKKKPMKTMKPKEGGGGGKAKKKKWSKGKVRDKLNNMVLFDKPTYEKLLKEVPQYKVITPSVVSERLKIRASLARHALEELHRRDMRINRSVVLETSRLSLVPYCGFHVPRYHGWMQSEALRRATSSDLLNLEEEYEAQRLWAELDDRLTFILLAREKLKISNVPSPSLGDKHQQLEVEAMIGDVNLFLTPVQDEQHGSEFEGELSVMIAEQDFRGQGLAAEAVAALLHYSSSHLPNKISSLVAKVSLDNPASLRLFGDHLDFSERSRCEVFNQVDLVPPSEALHFATSNPRGDILTSVAQFVTRKLLTRFPTLAASGWQYLEHDLTTWRNCLLPTV</sequence>
<dbReference type="InterPro" id="IPR039135">
    <property type="entry name" value="NAT9-like"/>
</dbReference>
<keyword evidence="6" id="KW-0012">Acyltransferase</keyword>
<dbReference type="AlphaFoldDB" id="G7YBQ7"/>
<dbReference type="Proteomes" id="UP000008909">
    <property type="component" value="Unassembled WGS sequence"/>
</dbReference>
<reference evidence="11" key="1">
    <citation type="journal article" date="2011" name="Genome Biol.">
        <title>The draft genome of the carcinogenic human liver fluke Clonorchis sinensis.</title>
        <authorList>
            <person name="Wang X."/>
            <person name="Chen W."/>
            <person name="Huang Y."/>
            <person name="Sun J."/>
            <person name="Men J."/>
            <person name="Liu H."/>
            <person name="Luo F."/>
            <person name="Guo L."/>
            <person name="Lv X."/>
            <person name="Deng C."/>
            <person name="Zhou C."/>
            <person name="Fan Y."/>
            <person name="Li X."/>
            <person name="Huang L."/>
            <person name="Hu Y."/>
            <person name="Liang C."/>
            <person name="Hu X."/>
            <person name="Xu J."/>
            <person name="Yu X."/>
        </authorList>
    </citation>
    <scope>NUCLEOTIDE SEQUENCE [LARGE SCALE GENOMIC DNA]</scope>
    <source>
        <strain evidence="11">Henan</strain>
    </source>
</reference>
<dbReference type="InterPro" id="IPR004977">
    <property type="entry name" value="Ribosomal_eS25"/>
</dbReference>
<evidence type="ECO:0000259" key="10">
    <source>
        <dbReference type="Pfam" id="PF13302"/>
    </source>
</evidence>
<reference key="2">
    <citation type="submission" date="2011-10" db="EMBL/GenBank/DDBJ databases">
        <title>The genome and transcriptome sequence of Clonorchis sinensis provide insights into the carcinogenic liver fluke.</title>
        <authorList>
            <person name="Wang X."/>
            <person name="Huang Y."/>
            <person name="Chen W."/>
            <person name="Liu H."/>
            <person name="Guo L."/>
            <person name="Chen Y."/>
            <person name="Luo F."/>
            <person name="Zhou W."/>
            <person name="Sun J."/>
            <person name="Mao Q."/>
            <person name="Liang P."/>
            <person name="Zhou C."/>
            <person name="Tian Y."/>
            <person name="Men J."/>
            <person name="Lv X."/>
            <person name="Huang L."/>
            <person name="Zhou J."/>
            <person name="Hu Y."/>
            <person name="Li R."/>
            <person name="Zhang F."/>
            <person name="Lei H."/>
            <person name="Li X."/>
            <person name="Hu X."/>
            <person name="Liang C."/>
            <person name="Xu J."/>
            <person name="Wu Z."/>
            <person name="Yu X."/>
        </authorList>
    </citation>
    <scope>NUCLEOTIDE SEQUENCE</scope>
    <source>
        <strain>Henan</strain>
    </source>
</reference>
<evidence type="ECO:0000256" key="3">
    <source>
        <dbReference type="ARBA" id="ARBA00022679"/>
    </source>
</evidence>
<evidence type="ECO:0000256" key="4">
    <source>
        <dbReference type="ARBA" id="ARBA00022980"/>
    </source>
</evidence>
<organism evidence="11 12">
    <name type="scientific">Clonorchis sinensis</name>
    <name type="common">Chinese liver fluke</name>
    <dbReference type="NCBI Taxonomy" id="79923"/>
    <lineage>
        <taxon>Eukaryota</taxon>
        <taxon>Metazoa</taxon>
        <taxon>Spiralia</taxon>
        <taxon>Lophotrochozoa</taxon>
        <taxon>Platyhelminthes</taxon>
        <taxon>Trematoda</taxon>
        <taxon>Digenea</taxon>
        <taxon>Opisthorchiida</taxon>
        <taxon>Opisthorchiata</taxon>
        <taxon>Opisthorchiidae</taxon>
        <taxon>Clonorchis</taxon>
    </lineage>
</organism>
<proteinExistence type="inferred from homology"/>
<dbReference type="SUPFAM" id="SSF55729">
    <property type="entry name" value="Acyl-CoA N-acyltransferases (Nat)"/>
    <property type="match status" value="1"/>
</dbReference>
<evidence type="ECO:0000256" key="1">
    <source>
        <dbReference type="ARBA" id="ARBA00009106"/>
    </source>
</evidence>
<dbReference type="GO" id="GO:0008080">
    <property type="term" value="F:N-acetyltransferase activity"/>
    <property type="evidence" value="ECO:0007669"/>
    <property type="project" value="InterPro"/>
</dbReference>
<evidence type="ECO:0000256" key="5">
    <source>
        <dbReference type="ARBA" id="ARBA00023274"/>
    </source>
</evidence>
<keyword evidence="3 11" id="KW-0808">Transferase</keyword>
<dbReference type="Gene3D" id="3.40.630.30">
    <property type="match status" value="1"/>
</dbReference>
<dbReference type="PANTHER" id="PTHR13256">
    <property type="entry name" value="N-ACETYLTRANSFERASE 9"/>
    <property type="match status" value="1"/>
</dbReference>
<dbReference type="Pfam" id="PF03297">
    <property type="entry name" value="Ribosomal_S25"/>
    <property type="match status" value="1"/>
</dbReference>
<evidence type="ECO:0000313" key="12">
    <source>
        <dbReference type="Proteomes" id="UP000008909"/>
    </source>
</evidence>
<dbReference type="EMBL" id="DF143041">
    <property type="protein sequence ID" value="GAA50391.1"/>
    <property type="molecule type" value="Genomic_DNA"/>
</dbReference>
<evidence type="ECO:0000256" key="2">
    <source>
        <dbReference type="ARBA" id="ARBA00009342"/>
    </source>
</evidence>
<comment type="similarity">
    <text evidence="1">Belongs to the eukaryotic ribosomal protein eS25 family.</text>
</comment>
<keyword evidence="4" id="KW-0689">Ribosomal protein</keyword>
<evidence type="ECO:0000256" key="9">
    <source>
        <dbReference type="SAM" id="MobiDB-lite"/>
    </source>
</evidence>
<gene>
    <name evidence="11" type="ORF">CLF_104460</name>
</gene>
<keyword evidence="5" id="KW-0687">Ribonucleoprotein</keyword>
<dbReference type="Pfam" id="PF13302">
    <property type="entry name" value="Acetyltransf_3"/>
    <property type="match status" value="1"/>
</dbReference>
<dbReference type="GO" id="GO:1990904">
    <property type="term" value="C:ribonucleoprotein complex"/>
    <property type="evidence" value="ECO:0007669"/>
    <property type="project" value="UniProtKB-KW"/>
</dbReference>
<evidence type="ECO:0000313" key="11">
    <source>
        <dbReference type="EMBL" id="GAA50391.1"/>
    </source>
</evidence>
<dbReference type="FunFam" id="3.30.63.20:FF:000001">
    <property type="entry name" value="40S ribosomal protein S25"/>
    <property type="match status" value="1"/>
</dbReference>
<evidence type="ECO:0000256" key="8">
    <source>
        <dbReference type="ARBA" id="ARBA00035460"/>
    </source>
</evidence>